<proteinExistence type="predicted"/>
<reference evidence="2 5" key="2">
    <citation type="journal article" date="2019" name="Nat. Med.">
        <title>A library of human gut bacterial isolates paired with longitudinal multiomics data enables mechanistic microbiome research.</title>
        <authorList>
            <person name="Poyet M."/>
            <person name="Groussin M."/>
            <person name="Gibbons S.M."/>
            <person name="Avila-Pacheco J."/>
            <person name="Jiang X."/>
            <person name="Kearney S.M."/>
            <person name="Perrotta A.R."/>
            <person name="Berdy B."/>
            <person name="Zhao S."/>
            <person name="Lieberman T.D."/>
            <person name="Swanson P.K."/>
            <person name="Smith M."/>
            <person name="Roesemann S."/>
            <person name="Alexander J.E."/>
            <person name="Rich S.A."/>
            <person name="Livny J."/>
            <person name="Vlamakis H."/>
            <person name="Clish C."/>
            <person name="Bullock K."/>
            <person name="Deik A."/>
            <person name="Scott J."/>
            <person name="Pierce K.A."/>
            <person name="Xavier R.J."/>
            <person name="Alm E.J."/>
        </authorList>
    </citation>
    <scope>NUCLEOTIDE SEQUENCE [LARGE SCALE GENOMIC DNA]</scope>
    <source>
        <strain evidence="2 5">BIOML-A2</strain>
    </source>
</reference>
<dbReference type="Pfam" id="PF01833">
    <property type="entry name" value="TIG"/>
    <property type="match status" value="1"/>
</dbReference>
<dbReference type="EMBL" id="QSBI01000003">
    <property type="protein sequence ID" value="RGX12522.1"/>
    <property type="molecule type" value="Genomic_DNA"/>
</dbReference>
<dbReference type="InterPro" id="IPR002909">
    <property type="entry name" value="IPT_dom"/>
</dbReference>
<evidence type="ECO:0000313" key="4">
    <source>
        <dbReference type="Proteomes" id="UP000286031"/>
    </source>
</evidence>
<reference evidence="3 4" key="1">
    <citation type="submission" date="2018-08" db="EMBL/GenBank/DDBJ databases">
        <title>A genome reference for cultivated species of the human gut microbiota.</title>
        <authorList>
            <person name="Zou Y."/>
            <person name="Xue W."/>
            <person name="Luo G."/>
        </authorList>
    </citation>
    <scope>NUCLEOTIDE SEQUENCE [LARGE SCALE GENOMIC DNA]</scope>
    <source>
        <strain evidence="3 4">AF04-46</strain>
    </source>
</reference>
<dbReference type="Proteomes" id="UP000286031">
    <property type="component" value="Unassembled WGS sequence"/>
</dbReference>
<dbReference type="SUPFAM" id="SSF75011">
    <property type="entry name" value="3-carboxy-cis,cis-mucoante lactonizing enzyme"/>
    <property type="match status" value="1"/>
</dbReference>
<protein>
    <recommendedName>
        <fullName evidence="1">IPT/TIG domain-containing protein</fullName>
    </recommendedName>
</protein>
<dbReference type="EMBL" id="VWFC01000008">
    <property type="protein sequence ID" value="KAB1327712.1"/>
    <property type="molecule type" value="Genomic_DNA"/>
</dbReference>
<accession>A0A413EX89</accession>
<dbReference type="Gene3D" id="2.60.40.10">
    <property type="entry name" value="Immunoglobulins"/>
    <property type="match status" value="1"/>
</dbReference>
<dbReference type="PANTHER" id="PTHR13833:SF71">
    <property type="entry name" value="NHL DOMAIN-CONTAINING PROTEIN"/>
    <property type="match status" value="1"/>
</dbReference>
<comment type="caution">
    <text evidence="3">The sequence shown here is derived from an EMBL/GenBank/DDBJ whole genome shotgun (WGS) entry which is preliminary data.</text>
</comment>
<feature type="domain" description="IPT/TIG" evidence="1">
    <location>
        <begin position="43"/>
        <end position="112"/>
    </location>
</feature>
<dbReference type="InterPro" id="IPR011042">
    <property type="entry name" value="6-blade_b-propeller_TolB-like"/>
</dbReference>
<dbReference type="PANTHER" id="PTHR13833">
    <property type="match status" value="1"/>
</dbReference>
<dbReference type="Proteomes" id="UP000375690">
    <property type="component" value="Unassembled WGS sequence"/>
</dbReference>
<evidence type="ECO:0000259" key="1">
    <source>
        <dbReference type="Pfam" id="PF01833"/>
    </source>
</evidence>
<name>A0A413EX89_BACOV</name>
<dbReference type="InterPro" id="IPR013783">
    <property type="entry name" value="Ig-like_fold"/>
</dbReference>
<dbReference type="Gene3D" id="2.120.10.30">
    <property type="entry name" value="TolB, C-terminal domain"/>
    <property type="match status" value="1"/>
</dbReference>
<evidence type="ECO:0000313" key="3">
    <source>
        <dbReference type="EMBL" id="RGX12522.1"/>
    </source>
</evidence>
<dbReference type="SUPFAM" id="SSF81296">
    <property type="entry name" value="E set domains"/>
    <property type="match status" value="1"/>
</dbReference>
<sequence>MKTKNHVWHFLWGLLALVGFCFVSCKDDDEGGEQPFDPSKPVVISDFTPKEGGMGSRLVLYGDNFGNNPDRMKVTIGGQIAKVIGVNNNSLYCFVPPKAYDGDIEIALLDENGEEIAYGEAEERFSYIKRVMVTTLVGETYENNTKFDILDGPWGNCGGLEKMEWMVFDPNNKDMLYVCGGAKTHRVVNFAEETLGTIKFTGEASGDCNILSFTNDGQLIVVRNRTKDGQKGLFFFSPESNFTTQVKALDARGCRAAIPHPVNGEIYTSRYDKGWIGRYNPKDGSYKMDEIQLPYGSLDIYLVIHPTGNYMYIILRNKHVIYRADYDWNKETFKTPYLACGKYQTEGCVDGVGNAVRLKQPQQGCFVKNEKYIGREDEYDFYFVDKQNHCVRVMDPYGRVTMYAGRPNGNADKGFNDGDLRKEARFNYPASIVWDEKRGCLLVGDSDNHRIRKIALEE</sequence>
<organism evidence="3 4">
    <name type="scientific">Bacteroides ovatus</name>
    <dbReference type="NCBI Taxonomy" id="28116"/>
    <lineage>
        <taxon>Bacteria</taxon>
        <taxon>Pseudomonadati</taxon>
        <taxon>Bacteroidota</taxon>
        <taxon>Bacteroidia</taxon>
        <taxon>Bacteroidales</taxon>
        <taxon>Bacteroidaceae</taxon>
        <taxon>Bacteroides</taxon>
    </lineage>
</organism>
<dbReference type="AlphaFoldDB" id="A0A413EX89"/>
<evidence type="ECO:0000313" key="2">
    <source>
        <dbReference type="EMBL" id="KAB1327712.1"/>
    </source>
</evidence>
<evidence type="ECO:0000313" key="5">
    <source>
        <dbReference type="Proteomes" id="UP000375690"/>
    </source>
</evidence>
<dbReference type="InterPro" id="IPR014756">
    <property type="entry name" value="Ig_E-set"/>
</dbReference>
<dbReference type="CDD" id="cd00603">
    <property type="entry name" value="IPT_PCSR"/>
    <property type="match status" value="1"/>
</dbReference>
<gene>
    <name evidence="3" type="ORF">DWV35_03735</name>
    <name evidence="2" type="ORF">F3B53_09190</name>
</gene>